<feature type="domain" description="Lipase" evidence="6">
    <location>
        <begin position="62"/>
        <end position="342"/>
    </location>
</feature>
<gene>
    <name evidence="7" type="ORF">QE152_g30325</name>
</gene>
<comment type="subcellular location">
    <subcellularLocation>
        <location evidence="1">Secreted</location>
    </subcellularLocation>
</comment>
<comment type="similarity">
    <text evidence="2 4">Belongs to the AB hydrolase superfamily. Lipase family.</text>
</comment>
<dbReference type="AlphaFoldDB" id="A0AAW1JEW5"/>
<evidence type="ECO:0000256" key="1">
    <source>
        <dbReference type="ARBA" id="ARBA00004613"/>
    </source>
</evidence>
<comment type="caution">
    <text evidence="7">The sequence shown here is derived from an EMBL/GenBank/DDBJ whole genome shotgun (WGS) entry which is preliminary data.</text>
</comment>
<dbReference type="GO" id="GO:0005615">
    <property type="term" value="C:extracellular space"/>
    <property type="evidence" value="ECO:0007669"/>
    <property type="project" value="TreeGrafter"/>
</dbReference>
<dbReference type="InterPro" id="IPR013818">
    <property type="entry name" value="Lipase"/>
</dbReference>
<name>A0AAW1JEW5_POPJA</name>
<evidence type="ECO:0000256" key="4">
    <source>
        <dbReference type="RuleBase" id="RU004262"/>
    </source>
</evidence>
<feature type="chain" id="PRO_5043833607" evidence="5">
    <location>
        <begin position="25"/>
        <end position="345"/>
    </location>
</feature>
<dbReference type="GO" id="GO:0016042">
    <property type="term" value="P:lipid catabolic process"/>
    <property type="evidence" value="ECO:0007669"/>
    <property type="project" value="TreeGrafter"/>
</dbReference>
<dbReference type="PRINTS" id="PR00821">
    <property type="entry name" value="TAGLIPASE"/>
</dbReference>
<organism evidence="7 8">
    <name type="scientific">Popillia japonica</name>
    <name type="common">Japanese beetle</name>
    <dbReference type="NCBI Taxonomy" id="7064"/>
    <lineage>
        <taxon>Eukaryota</taxon>
        <taxon>Metazoa</taxon>
        <taxon>Ecdysozoa</taxon>
        <taxon>Arthropoda</taxon>
        <taxon>Hexapoda</taxon>
        <taxon>Insecta</taxon>
        <taxon>Pterygota</taxon>
        <taxon>Neoptera</taxon>
        <taxon>Endopterygota</taxon>
        <taxon>Coleoptera</taxon>
        <taxon>Polyphaga</taxon>
        <taxon>Scarabaeiformia</taxon>
        <taxon>Scarabaeidae</taxon>
        <taxon>Rutelinae</taxon>
        <taxon>Popillia</taxon>
    </lineage>
</organism>
<dbReference type="GO" id="GO:0016298">
    <property type="term" value="F:lipase activity"/>
    <property type="evidence" value="ECO:0007669"/>
    <property type="project" value="InterPro"/>
</dbReference>
<dbReference type="PANTHER" id="PTHR11610">
    <property type="entry name" value="LIPASE"/>
    <property type="match status" value="1"/>
</dbReference>
<protein>
    <submittedName>
        <fullName evidence="7">Lipase</fullName>
    </submittedName>
</protein>
<evidence type="ECO:0000259" key="6">
    <source>
        <dbReference type="Pfam" id="PF00151"/>
    </source>
</evidence>
<dbReference type="SUPFAM" id="SSF53474">
    <property type="entry name" value="alpha/beta-Hydrolases"/>
    <property type="match status" value="1"/>
</dbReference>
<proteinExistence type="inferred from homology"/>
<evidence type="ECO:0000256" key="5">
    <source>
        <dbReference type="SAM" id="SignalP"/>
    </source>
</evidence>
<dbReference type="InterPro" id="IPR033906">
    <property type="entry name" value="Lipase_N"/>
</dbReference>
<dbReference type="EMBL" id="JASPKY010000406">
    <property type="protein sequence ID" value="KAK9701823.1"/>
    <property type="molecule type" value="Genomic_DNA"/>
</dbReference>
<dbReference type="PRINTS" id="PR00825">
    <property type="entry name" value="DOLALLERGEN"/>
</dbReference>
<dbReference type="Proteomes" id="UP001458880">
    <property type="component" value="Unassembled WGS sequence"/>
</dbReference>
<dbReference type="PANTHER" id="PTHR11610:SF190">
    <property type="entry name" value="VITELLOGENIN-3-LIKE PROTEIN"/>
    <property type="match status" value="1"/>
</dbReference>
<sequence>MLPLMKVIIALVAVLAVACPVKSASRHYDLKEEDPLRILYLRALDAIRNTYYGDLLQEVAVSRANTPDVKIYLYTPNNLNTPSVLASDGSVSLSSTNFDGSLPIFFLTHGWNNNYQSAMNVNVKAAIQAVTNANIFIVDWSSITYRFYTASYLNVRPVGQIVGDYIYSIMTTYGLPASQFRLIGHSLGAHVSGCIGAQVRARSQLLVSSIVALDPANLLFEIDNIDNRVDPSDASFVQVIHTNARLLGFGSAIGHADYYPNGGSNQPGCELDLLGTCAHSRAYYYYSESIISSGFTSYNCDSLPSYNNGSCSDNLRSMMGQLYVDTSASGTYYLNTNSESPYSQG</sequence>
<dbReference type="InterPro" id="IPR000734">
    <property type="entry name" value="TAG_lipase"/>
</dbReference>
<evidence type="ECO:0000256" key="2">
    <source>
        <dbReference type="ARBA" id="ARBA00010701"/>
    </source>
</evidence>
<dbReference type="InterPro" id="IPR029058">
    <property type="entry name" value="AB_hydrolase_fold"/>
</dbReference>
<accession>A0AAW1JEW5</accession>
<keyword evidence="8" id="KW-1185">Reference proteome</keyword>
<dbReference type="Pfam" id="PF00151">
    <property type="entry name" value="Lipase"/>
    <property type="match status" value="1"/>
</dbReference>
<keyword evidence="3" id="KW-0964">Secreted</keyword>
<dbReference type="Gene3D" id="3.40.50.1820">
    <property type="entry name" value="alpha/beta hydrolase"/>
    <property type="match status" value="1"/>
</dbReference>
<dbReference type="CDD" id="cd00707">
    <property type="entry name" value="Pancreat_lipase_like"/>
    <property type="match status" value="1"/>
</dbReference>
<dbReference type="PROSITE" id="PS51257">
    <property type="entry name" value="PROKAR_LIPOPROTEIN"/>
    <property type="match status" value="1"/>
</dbReference>
<keyword evidence="5" id="KW-0732">Signal</keyword>
<evidence type="ECO:0000313" key="8">
    <source>
        <dbReference type="Proteomes" id="UP001458880"/>
    </source>
</evidence>
<reference evidence="7 8" key="1">
    <citation type="journal article" date="2024" name="BMC Genomics">
        <title>De novo assembly and annotation of Popillia japonica's genome with initial clues to its potential as an invasive pest.</title>
        <authorList>
            <person name="Cucini C."/>
            <person name="Boschi S."/>
            <person name="Funari R."/>
            <person name="Cardaioli E."/>
            <person name="Iannotti N."/>
            <person name="Marturano G."/>
            <person name="Paoli F."/>
            <person name="Bruttini M."/>
            <person name="Carapelli A."/>
            <person name="Frati F."/>
            <person name="Nardi F."/>
        </authorList>
    </citation>
    <scope>NUCLEOTIDE SEQUENCE [LARGE SCALE GENOMIC DNA]</scope>
    <source>
        <strain evidence="7">DMR45628</strain>
    </source>
</reference>
<evidence type="ECO:0000313" key="7">
    <source>
        <dbReference type="EMBL" id="KAK9701823.1"/>
    </source>
</evidence>
<evidence type="ECO:0000256" key="3">
    <source>
        <dbReference type="ARBA" id="ARBA00022525"/>
    </source>
</evidence>
<feature type="signal peptide" evidence="5">
    <location>
        <begin position="1"/>
        <end position="24"/>
    </location>
</feature>
<dbReference type="InterPro" id="IPR002334">
    <property type="entry name" value="Allerg_PlipaseA1"/>
</dbReference>